<dbReference type="Gene3D" id="3.40.50.1820">
    <property type="entry name" value="alpha/beta hydrolase"/>
    <property type="match status" value="1"/>
</dbReference>
<dbReference type="PANTHER" id="PTHR43037:SF5">
    <property type="entry name" value="FERULOYL ESTERASE"/>
    <property type="match status" value="1"/>
</dbReference>
<dbReference type="Proteomes" id="UP001596425">
    <property type="component" value="Unassembled WGS sequence"/>
</dbReference>
<dbReference type="RefSeq" id="WP_193194701.1">
    <property type="nucleotide sequence ID" value="NZ_JACZFR010000065.1"/>
</dbReference>
<dbReference type="PANTHER" id="PTHR43037">
    <property type="entry name" value="UNNAMED PRODUCT-RELATED"/>
    <property type="match status" value="1"/>
</dbReference>
<dbReference type="EMBL" id="JBHSVR010000001">
    <property type="protein sequence ID" value="MFC6632480.1"/>
    <property type="molecule type" value="Genomic_DNA"/>
</dbReference>
<keyword evidence="4" id="KW-1185">Reference proteome</keyword>
<evidence type="ECO:0000256" key="1">
    <source>
        <dbReference type="ARBA" id="ARBA00022729"/>
    </source>
</evidence>
<dbReference type="InterPro" id="IPR029058">
    <property type="entry name" value="AB_hydrolase_fold"/>
</dbReference>
<organism evidence="3 4">
    <name type="scientific">Microbulbifer taiwanensis</name>
    <dbReference type="NCBI Taxonomy" id="986746"/>
    <lineage>
        <taxon>Bacteria</taxon>
        <taxon>Pseudomonadati</taxon>
        <taxon>Pseudomonadota</taxon>
        <taxon>Gammaproteobacteria</taxon>
        <taxon>Cellvibrionales</taxon>
        <taxon>Microbulbiferaceae</taxon>
        <taxon>Microbulbifer</taxon>
    </lineage>
</organism>
<evidence type="ECO:0000313" key="3">
    <source>
        <dbReference type="EMBL" id="MFC6632480.1"/>
    </source>
</evidence>
<name>A0ABW1YIF8_9GAMM</name>
<sequence length="274" mass="30341">MKKIIATLLCCFAVQQVAAESRCKITPGSLFKQERIDCSYRSIQIPSSDITSRQIKWELPLGTPPAGGWPVALIYQGSFFEVEFSRKKNAPFGGYWEARTIKALLDAGYAVIAPRAPAELAWLTNSAGPATIYEITTDYTFLGNVFDAIEQGVFGPLNPDRKYATGISSGGYNTSRMAVTWPGEFRALVVHSGSYATCLGPVCVMPLCMPEDHPPTRFVHGFLDTIVPWWSMDLYYDRLLWEGVETDRVTEALGGHEWFPGSPTAVVSWFDAHP</sequence>
<proteinExistence type="predicted"/>
<reference evidence="4" key="1">
    <citation type="journal article" date="2019" name="Int. J. Syst. Evol. Microbiol.">
        <title>The Global Catalogue of Microorganisms (GCM) 10K type strain sequencing project: providing services to taxonomists for standard genome sequencing and annotation.</title>
        <authorList>
            <consortium name="The Broad Institute Genomics Platform"/>
            <consortium name="The Broad Institute Genome Sequencing Center for Infectious Disease"/>
            <person name="Wu L."/>
            <person name="Ma J."/>
        </authorList>
    </citation>
    <scope>NUCLEOTIDE SEQUENCE [LARGE SCALE GENOMIC DNA]</scope>
    <source>
        <strain evidence="4">CGMCC 1.13718</strain>
    </source>
</reference>
<keyword evidence="2" id="KW-0378">Hydrolase</keyword>
<comment type="caution">
    <text evidence="3">The sequence shown here is derived from an EMBL/GenBank/DDBJ whole genome shotgun (WGS) entry which is preliminary data.</text>
</comment>
<protein>
    <recommendedName>
        <fullName evidence="5">Plasmid partitioning protein</fullName>
    </recommendedName>
</protein>
<dbReference type="SUPFAM" id="SSF53474">
    <property type="entry name" value="alpha/beta-Hydrolases"/>
    <property type="match status" value="1"/>
</dbReference>
<accession>A0ABW1YIF8</accession>
<evidence type="ECO:0000256" key="2">
    <source>
        <dbReference type="ARBA" id="ARBA00022801"/>
    </source>
</evidence>
<dbReference type="InterPro" id="IPR050955">
    <property type="entry name" value="Plant_Biomass_Hydrol_Est"/>
</dbReference>
<evidence type="ECO:0008006" key="5">
    <source>
        <dbReference type="Google" id="ProtNLM"/>
    </source>
</evidence>
<evidence type="ECO:0000313" key="4">
    <source>
        <dbReference type="Proteomes" id="UP001596425"/>
    </source>
</evidence>
<keyword evidence="1" id="KW-0732">Signal</keyword>
<gene>
    <name evidence="3" type="ORF">ACFQBM_04265</name>
</gene>